<accession>A0A1L1WKY5</accession>
<keyword evidence="1" id="KW-0175">Coiled coil</keyword>
<feature type="region of interest" description="Disordered" evidence="2">
    <location>
        <begin position="1"/>
        <end position="22"/>
    </location>
</feature>
<dbReference type="Pfam" id="PF01486">
    <property type="entry name" value="K-box"/>
    <property type="match status" value="1"/>
</dbReference>
<reference evidence="4" key="1">
    <citation type="submission" date="2014-12" db="EMBL/GenBank/DDBJ databases">
        <title>Genome-wide analysis of the MADS-box gene family gene in Apostasia odorata.</title>
        <authorList>
            <person name="Lin C.-S."/>
            <person name="Chang W.-J."/>
            <person name="Liao D.-C."/>
            <person name="Wu F.-H."/>
            <person name="Hsu C.-T."/>
            <person name="Jin X."/>
        </authorList>
    </citation>
    <scope>NUCLEOTIDE SEQUENCE</scope>
</reference>
<dbReference type="EMBL" id="KP241071">
    <property type="protein sequence ID" value="AIZ95397.1"/>
    <property type="molecule type" value="Genomic_DNA"/>
</dbReference>
<organism evidence="4">
    <name type="scientific">Apostasia odorata</name>
    <dbReference type="NCBI Taxonomy" id="280455"/>
    <lineage>
        <taxon>Eukaryota</taxon>
        <taxon>Viridiplantae</taxon>
        <taxon>Streptophyta</taxon>
        <taxon>Embryophyta</taxon>
        <taxon>Tracheophyta</taxon>
        <taxon>Spermatophyta</taxon>
        <taxon>Magnoliopsida</taxon>
        <taxon>Liliopsida</taxon>
        <taxon>Asparagales</taxon>
        <taxon>Orchidaceae</taxon>
        <taxon>Apostasioideae</taxon>
        <taxon>Apostasia</taxon>
    </lineage>
</organism>
<dbReference type="AlphaFoldDB" id="A0A1L1WKY5"/>
<proteinExistence type="predicted"/>
<dbReference type="PROSITE" id="PS51297">
    <property type="entry name" value="K_BOX"/>
    <property type="match status" value="1"/>
</dbReference>
<dbReference type="GO" id="GO:0003700">
    <property type="term" value="F:DNA-binding transcription factor activity"/>
    <property type="evidence" value="ECO:0007669"/>
    <property type="project" value="InterPro"/>
</dbReference>
<protein>
    <submittedName>
        <fullName evidence="4">MADS1</fullName>
    </submittedName>
</protein>
<evidence type="ECO:0000256" key="2">
    <source>
        <dbReference type="SAM" id="MobiDB-lite"/>
    </source>
</evidence>
<evidence type="ECO:0000259" key="3">
    <source>
        <dbReference type="PROSITE" id="PS51297"/>
    </source>
</evidence>
<gene>
    <name evidence="4" type="primary">MADS1</name>
</gene>
<evidence type="ECO:0000256" key="1">
    <source>
        <dbReference type="SAM" id="Coils"/>
    </source>
</evidence>
<sequence length="163" mass="18672">MENRIERHNMHSKNLLKPDQSSVDSQLENGCYARLCKQLAEATRLIRHMRGEDLQGLTVEELRQLEKILESGCSRVRQRKSEQIMEEISNLQKRGVQLMEENTRLRHQMTELSRMGKQAVVDLENPFNEDGLSSESVVTLTPGENDDTSVTSLKLGLSYSGWK</sequence>
<dbReference type="GO" id="GO:0005634">
    <property type="term" value="C:nucleus"/>
    <property type="evidence" value="ECO:0007669"/>
    <property type="project" value="InterPro"/>
</dbReference>
<dbReference type="InterPro" id="IPR002487">
    <property type="entry name" value="TF_Kbox"/>
</dbReference>
<feature type="domain" description="K-box" evidence="3">
    <location>
        <begin position="25"/>
        <end position="115"/>
    </location>
</feature>
<name>A0A1L1WKY5_9ASPA</name>
<feature type="coiled-coil region" evidence="1">
    <location>
        <begin position="81"/>
        <end position="108"/>
    </location>
</feature>
<evidence type="ECO:0000313" key="4">
    <source>
        <dbReference type="EMBL" id="AIZ95397.1"/>
    </source>
</evidence>